<proteinExistence type="predicted"/>
<dbReference type="InterPro" id="IPR003594">
    <property type="entry name" value="HATPase_dom"/>
</dbReference>
<comment type="caution">
    <text evidence="5">The sequence shown here is derived from an EMBL/GenBank/DDBJ whole genome shotgun (WGS) entry which is preliminary data.</text>
</comment>
<dbReference type="EC" id="2.7.13.3" evidence="2"/>
<dbReference type="Gene3D" id="3.30.565.10">
    <property type="entry name" value="Histidine kinase-like ATPase, C-terminal domain"/>
    <property type="match status" value="1"/>
</dbReference>
<evidence type="ECO:0000313" key="5">
    <source>
        <dbReference type="EMBL" id="RVU02497.1"/>
    </source>
</evidence>
<dbReference type="InterPro" id="IPR004358">
    <property type="entry name" value="Sig_transdc_His_kin-like_C"/>
</dbReference>
<keyword evidence="5" id="KW-0418">Kinase</keyword>
<dbReference type="OrthoDB" id="1043958at2"/>
<dbReference type="InterPro" id="IPR005467">
    <property type="entry name" value="His_kinase_dom"/>
</dbReference>
<evidence type="ECO:0000256" key="2">
    <source>
        <dbReference type="ARBA" id="ARBA00012438"/>
    </source>
</evidence>
<dbReference type="PROSITE" id="PS50109">
    <property type="entry name" value="HIS_KIN"/>
    <property type="match status" value="1"/>
</dbReference>
<organism evidence="5 6">
    <name type="scientific">Mucilaginibacter limnophilus</name>
    <dbReference type="NCBI Taxonomy" id="1932778"/>
    <lineage>
        <taxon>Bacteria</taxon>
        <taxon>Pseudomonadati</taxon>
        <taxon>Bacteroidota</taxon>
        <taxon>Sphingobacteriia</taxon>
        <taxon>Sphingobacteriales</taxon>
        <taxon>Sphingobacteriaceae</taxon>
        <taxon>Mucilaginibacter</taxon>
    </lineage>
</organism>
<dbReference type="RefSeq" id="WP_127702873.1">
    <property type="nucleotide sequence ID" value="NZ_SACK01000001.1"/>
</dbReference>
<dbReference type="PRINTS" id="PR00344">
    <property type="entry name" value="BCTRLSENSOR"/>
</dbReference>
<protein>
    <recommendedName>
        <fullName evidence="2">histidine kinase</fullName>
        <ecNumber evidence="2">2.7.13.3</ecNumber>
    </recommendedName>
</protein>
<feature type="domain" description="Histidine kinase" evidence="4">
    <location>
        <begin position="232"/>
        <end position="404"/>
    </location>
</feature>
<dbReference type="SMART" id="SM00387">
    <property type="entry name" value="HATPase_c"/>
    <property type="match status" value="1"/>
</dbReference>
<comment type="catalytic activity">
    <reaction evidence="1">
        <text>ATP + protein L-histidine = ADP + protein N-phospho-L-histidine.</text>
        <dbReference type="EC" id="2.7.13.3"/>
    </reaction>
</comment>
<dbReference type="AlphaFoldDB" id="A0A3S2UP23"/>
<name>A0A3S2UP23_9SPHI</name>
<reference evidence="5 6" key="1">
    <citation type="submission" date="2019-01" db="EMBL/GenBank/DDBJ databases">
        <authorList>
            <person name="Chen W.-M."/>
        </authorList>
    </citation>
    <scope>NUCLEOTIDE SEQUENCE [LARGE SCALE GENOMIC DNA]</scope>
    <source>
        <strain evidence="5 6">YBJ-36</strain>
    </source>
</reference>
<evidence type="ECO:0000256" key="3">
    <source>
        <dbReference type="ARBA" id="ARBA00022553"/>
    </source>
</evidence>
<gene>
    <name evidence="5" type="ORF">EOD41_00725</name>
</gene>
<keyword evidence="6" id="KW-1185">Reference proteome</keyword>
<dbReference type="PANTHER" id="PTHR43547:SF2">
    <property type="entry name" value="HYBRID SIGNAL TRANSDUCTION HISTIDINE KINASE C"/>
    <property type="match status" value="1"/>
</dbReference>
<evidence type="ECO:0000256" key="1">
    <source>
        <dbReference type="ARBA" id="ARBA00000085"/>
    </source>
</evidence>
<sequence>MNTGISPSEQKLRSIMRYAPIGLLEIQENGAIVNINILGEKLLLPLLPDEVKEGGNLFPVLDVIDSGISQQVKGFTEPSGLIIFNKVYHFTHPDTTEKDYKFTITKMFADCIIVSLEDLTEKIAEERAFKQAEQDKAVAQGKYELAAEVLHDIGNAVVGFGSYLTRTNRSMDNTNQTNLNNVIMFLKQQQQVIGGAIGEQKAVALVNLIEGIAQSQKSAEDEMRKSITEQLRIVSHIQDILNIQRQYLMGHASQDRKPVNLKEVIHDCEAMVLANLEKKGITLSVSLPTEAVYVKGDRTKLMQVILNLLKNSIEAIGFEAEKKQITMRLFEADNKVQLTLTDTGTGFDEEVGKHLFERGYTTKNTGSGLGLYNCRSIIESHSGQIEMTSNGPGTGTSTFIEFIK</sequence>
<dbReference type="GO" id="GO:0000155">
    <property type="term" value="F:phosphorelay sensor kinase activity"/>
    <property type="evidence" value="ECO:0007669"/>
    <property type="project" value="TreeGrafter"/>
</dbReference>
<dbReference type="PANTHER" id="PTHR43547">
    <property type="entry name" value="TWO-COMPONENT HISTIDINE KINASE"/>
    <property type="match status" value="1"/>
</dbReference>
<dbReference type="SUPFAM" id="SSF55874">
    <property type="entry name" value="ATPase domain of HSP90 chaperone/DNA topoisomerase II/histidine kinase"/>
    <property type="match status" value="1"/>
</dbReference>
<keyword evidence="3" id="KW-0597">Phosphoprotein</keyword>
<dbReference type="EMBL" id="SACK01000001">
    <property type="protein sequence ID" value="RVU02497.1"/>
    <property type="molecule type" value="Genomic_DNA"/>
</dbReference>
<dbReference type="Proteomes" id="UP000282759">
    <property type="component" value="Unassembled WGS sequence"/>
</dbReference>
<accession>A0A3S2UP23</accession>
<dbReference type="Pfam" id="PF02518">
    <property type="entry name" value="HATPase_c"/>
    <property type="match status" value="1"/>
</dbReference>
<evidence type="ECO:0000259" key="4">
    <source>
        <dbReference type="PROSITE" id="PS50109"/>
    </source>
</evidence>
<evidence type="ECO:0000313" key="6">
    <source>
        <dbReference type="Proteomes" id="UP000282759"/>
    </source>
</evidence>
<dbReference type="InterPro" id="IPR036890">
    <property type="entry name" value="HATPase_C_sf"/>
</dbReference>
<keyword evidence="5" id="KW-0808">Transferase</keyword>